<keyword evidence="8 10" id="KW-0503">Monooxygenase</keyword>
<dbReference type="InterPro" id="IPR017972">
    <property type="entry name" value="Cyt_P450_CS"/>
</dbReference>
<evidence type="ECO:0000313" key="13">
    <source>
        <dbReference type="Proteomes" id="UP000807353"/>
    </source>
</evidence>
<feature type="signal peptide" evidence="11">
    <location>
        <begin position="1"/>
        <end position="22"/>
    </location>
</feature>
<keyword evidence="5 9" id="KW-0479">Metal-binding</keyword>
<dbReference type="SUPFAM" id="SSF48264">
    <property type="entry name" value="Cytochrome P450"/>
    <property type="match status" value="1"/>
</dbReference>
<proteinExistence type="inferred from homology"/>
<evidence type="ECO:0000256" key="9">
    <source>
        <dbReference type="PIRSR" id="PIRSR602401-1"/>
    </source>
</evidence>
<comment type="pathway">
    <text evidence="2">Secondary metabolite biosynthesis.</text>
</comment>
<evidence type="ECO:0000256" key="1">
    <source>
        <dbReference type="ARBA" id="ARBA00001971"/>
    </source>
</evidence>
<keyword evidence="7 9" id="KW-0408">Iron</keyword>
<dbReference type="Pfam" id="PF00067">
    <property type="entry name" value="p450"/>
    <property type="match status" value="1"/>
</dbReference>
<dbReference type="Proteomes" id="UP000807353">
    <property type="component" value="Unassembled WGS sequence"/>
</dbReference>
<dbReference type="PROSITE" id="PS00086">
    <property type="entry name" value="CYTOCHROME_P450"/>
    <property type="match status" value="1"/>
</dbReference>
<comment type="caution">
    <text evidence="12">The sequence shown here is derived from an EMBL/GenBank/DDBJ whole genome shotgun (WGS) entry which is preliminary data.</text>
</comment>
<dbReference type="GO" id="GO:0005506">
    <property type="term" value="F:iron ion binding"/>
    <property type="evidence" value="ECO:0007669"/>
    <property type="project" value="InterPro"/>
</dbReference>
<dbReference type="GO" id="GO:0020037">
    <property type="term" value="F:heme binding"/>
    <property type="evidence" value="ECO:0007669"/>
    <property type="project" value="InterPro"/>
</dbReference>
<sequence>MSIPVVLIASSVILLLLVRWNSRKPKVPFPPGPPALPVLGHIMAIPAVDQGEFFSELAKTYGDIIHLHIPMRSYIVLNSVEASIELLEKRSHNYSDRPVLPLMELMGFFPTLSILGYGPRFRLHRRMVQQYFKRQDIAAYRPIQIRGSRVLLQNLMSAPDKRNDHLSQYASSILMRITFGYDLTSGDDKYLSVVKAASHVLETPGLLAGTIVDFFPILQHLPSWFPGGYYPGVARRARVIIQQMHDFPYHYVQEQMAKGQAKPSFMATNLEALNNQSGIPSNTIMDIKGAVGTVYVGGAETTWGTLSMFFLTMMLYPECQAKAQAEIDTVVGSGRLPDFDDRESLPYIECVLQETLRWNNVLPLGVPHCSLEDDIYNGMFIPKGSIVIANTRGMALNENTYSDPHTFNPSRYLSKPIGKGEPYPIAHFGFGRRVCPGRYFAEDSLWITIVSILATLHISKALDESGKEITPELKFTSGVSRHPAPFQCKIEPRNKAAQTLIEGADTTDYY</sequence>
<evidence type="ECO:0000256" key="11">
    <source>
        <dbReference type="SAM" id="SignalP"/>
    </source>
</evidence>
<evidence type="ECO:0000256" key="3">
    <source>
        <dbReference type="ARBA" id="ARBA00010617"/>
    </source>
</evidence>
<evidence type="ECO:0000256" key="6">
    <source>
        <dbReference type="ARBA" id="ARBA00023002"/>
    </source>
</evidence>
<evidence type="ECO:0000256" key="2">
    <source>
        <dbReference type="ARBA" id="ARBA00005179"/>
    </source>
</evidence>
<dbReference type="PANTHER" id="PTHR46300:SF5">
    <property type="entry name" value="CYTOCHROME P450"/>
    <property type="match status" value="1"/>
</dbReference>
<dbReference type="AlphaFoldDB" id="A0A9P5XTI4"/>
<evidence type="ECO:0000313" key="12">
    <source>
        <dbReference type="EMBL" id="KAF9456739.1"/>
    </source>
</evidence>
<dbReference type="InterPro" id="IPR001128">
    <property type="entry name" value="Cyt_P450"/>
</dbReference>
<evidence type="ECO:0000256" key="5">
    <source>
        <dbReference type="ARBA" id="ARBA00022723"/>
    </source>
</evidence>
<dbReference type="GO" id="GO:0016705">
    <property type="term" value="F:oxidoreductase activity, acting on paired donors, with incorporation or reduction of molecular oxygen"/>
    <property type="evidence" value="ECO:0007669"/>
    <property type="project" value="InterPro"/>
</dbReference>
<dbReference type="PANTHER" id="PTHR46300">
    <property type="entry name" value="P450, PUTATIVE (EUROFUNG)-RELATED-RELATED"/>
    <property type="match status" value="1"/>
</dbReference>
<dbReference type="OrthoDB" id="2789670at2759"/>
<dbReference type="PRINTS" id="PR00385">
    <property type="entry name" value="P450"/>
</dbReference>
<comment type="cofactor">
    <cofactor evidence="1 9">
        <name>heme</name>
        <dbReference type="ChEBI" id="CHEBI:30413"/>
    </cofactor>
</comment>
<accession>A0A9P5XTI4</accession>
<evidence type="ECO:0000256" key="8">
    <source>
        <dbReference type="ARBA" id="ARBA00023033"/>
    </source>
</evidence>
<feature type="chain" id="PRO_5040133852" evidence="11">
    <location>
        <begin position="23"/>
        <end position="510"/>
    </location>
</feature>
<name>A0A9P5XTI4_9AGAR</name>
<keyword evidence="13" id="KW-1185">Reference proteome</keyword>
<reference evidence="12" key="1">
    <citation type="submission" date="2020-11" db="EMBL/GenBank/DDBJ databases">
        <authorList>
            <consortium name="DOE Joint Genome Institute"/>
            <person name="Ahrendt S."/>
            <person name="Riley R."/>
            <person name="Andreopoulos W."/>
            <person name="Labutti K."/>
            <person name="Pangilinan J."/>
            <person name="Ruiz-Duenas F.J."/>
            <person name="Barrasa J.M."/>
            <person name="Sanchez-Garcia M."/>
            <person name="Camarero S."/>
            <person name="Miyauchi S."/>
            <person name="Serrano A."/>
            <person name="Linde D."/>
            <person name="Babiker R."/>
            <person name="Drula E."/>
            <person name="Ayuso-Fernandez I."/>
            <person name="Pacheco R."/>
            <person name="Padilla G."/>
            <person name="Ferreira P."/>
            <person name="Barriuso J."/>
            <person name="Kellner H."/>
            <person name="Castanera R."/>
            <person name="Alfaro M."/>
            <person name="Ramirez L."/>
            <person name="Pisabarro A.G."/>
            <person name="Kuo A."/>
            <person name="Tritt A."/>
            <person name="Lipzen A."/>
            <person name="He G."/>
            <person name="Yan M."/>
            <person name="Ng V."/>
            <person name="Cullen D."/>
            <person name="Martin F."/>
            <person name="Rosso M.-N."/>
            <person name="Henrissat B."/>
            <person name="Hibbett D."/>
            <person name="Martinez A.T."/>
            <person name="Grigoriev I.V."/>
        </authorList>
    </citation>
    <scope>NUCLEOTIDE SEQUENCE</scope>
    <source>
        <strain evidence="12">CBS 247.69</strain>
    </source>
</reference>
<dbReference type="Gene3D" id="1.10.630.10">
    <property type="entry name" value="Cytochrome P450"/>
    <property type="match status" value="1"/>
</dbReference>
<keyword evidence="11" id="KW-0732">Signal</keyword>
<dbReference type="EMBL" id="MU150405">
    <property type="protein sequence ID" value="KAF9456739.1"/>
    <property type="molecule type" value="Genomic_DNA"/>
</dbReference>
<keyword evidence="4 9" id="KW-0349">Heme</keyword>
<dbReference type="InterPro" id="IPR050364">
    <property type="entry name" value="Cytochrome_P450_fung"/>
</dbReference>
<organism evidence="12 13">
    <name type="scientific">Collybia nuda</name>
    <dbReference type="NCBI Taxonomy" id="64659"/>
    <lineage>
        <taxon>Eukaryota</taxon>
        <taxon>Fungi</taxon>
        <taxon>Dikarya</taxon>
        <taxon>Basidiomycota</taxon>
        <taxon>Agaricomycotina</taxon>
        <taxon>Agaricomycetes</taxon>
        <taxon>Agaricomycetidae</taxon>
        <taxon>Agaricales</taxon>
        <taxon>Tricholomatineae</taxon>
        <taxon>Clitocybaceae</taxon>
        <taxon>Collybia</taxon>
    </lineage>
</organism>
<feature type="binding site" description="axial binding residue" evidence="9">
    <location>
        <position position="435"/>
    </location>
    <ligand>
        <name>heme</name>
        <dbReference type="ChEBI" id="CHEBI:30413"/>
    </ligand>
    <ligandPart>
        <name>Fe</name>
        <dbReference type="ChEBI" id="CHEBI:18248"/>
    </ligandPart>
</feature>
<dbReference type="InterPro" id="IPR036396">
    <property type="entry name" value="Cyt_P450_sf"/>
</dbReference>
<keyword evidence="6 10" id="KW-0560">Oxidoreductase</keyword>
<dbReference type="CDD" id="cd11065">
    <property type="entry name" value="CYP64-like"/>
    <property type="match status" value="1"/>
</dbReference>
<comment type="similarity">
    <text evidence="3 10">Belongs to the cytochrome P450 family.</text>
</comment>
<protein>
    <submittedName>
        <fullName evidence="12">Cytochrome P450</fullName>
    </submittedName>
</protein>
<dbReference type="PRINTS" id="PR00463">
    <property type="entry name" value="EP450I"/>
</dbReference>
<dbReference type="GO" id="GO:0004497">
    <property type="term" value="F:monooxygenase activity"/>
    <property type="evidence" value="ECO:0007669"/>
    <property type="project" value="UniProtKB-KW"/>
</dbReference>
<dbReference type="InterPro" id="IPR002401">
    <property type="entry name" value="Cyt_P450_E_grp-I"/>
</dbReference>
<evidence type="ECO:0000256" key="4">
    <source>
        <dbReference type="ARBA" id="ARBA00022617"/>
    </source>
</evidence>
<evidence type="ECO:0000256" key="10">
    <source>
        <dbReference type="RuleBase" id="RU000461"/>
    </source>
</evidence>
<evidence type="ECO:0000256" key="7">
    <source>
        <dbReference type="ARBA" id="ARBA00023004"/>
    </source>
</evidence>
<gene>
    <name evidence="12" type="ORF">BDZ94DRAFT_1177035</name>
</gene>